<dbReference type="PROSITE" id="PS51257">
    <property type="entry name" value="PROKAR_LIPOPROTEIN"/>
    <property type="match status" value="1"/>
</dbReference>
<dbReference type="Proteomes" id="UP000702544">
    <property type="component" value="Unassembled WGS sequence"/>
</dbReference>
<keyword evidence="1" id="KW-0732">Signal</keyword>
<comment type="caution">
    <text evidence="2">The sequence shown here is derived from an EMBL/GenBank/DDBJ whole genome shotgun (WGS) entry which is preliminary data.</text>
</comment>
<feature type="signal peptide" evidence="1">
    <location>
        <begin position="1"/>
        <end position="25"/>
    </location>
</feature>
<organism evidence="2 3">
    <name type="scientific">Candidatus Kutchimonas denitrificans</name>
    <dbReference type="NCBI Taxonomy" id="3056748"/>
    <lineage>
        <taxon>Bacteria</taxon>
        <taxon>Pseudomonadati</taxon>
        <taxon>Gemmatimonadota</taxon>
        <taxon>Gemmatimonadia</taxon>
        <taxon>Candidatus Palauibacterales</taxon>
        <taxon>Candidatus Palauibacteraceae</taxon>
        <taxon>Candidatus Kutchimonas</taxon>
    </lineage>
</organism>
<evidence type="ECO:0000313" key="2">
    <source>
        <dbReference type="EMBL" id="NIR75571.1"/>
    </source>
</evidence>
<dbReference type="EMBL" id="JAACAK010000083">
    <property type="protein sequence ID" value="NIR75571.1"/>
    <property type="molecule type" value="Genomic_DNA"/>
</dbReference>
<reference evidence="2 3" key="1">
    <citation type="submission" date="2020-01" db="EMBL/GenBank/DDBJ databases">
        <title>Genomes assembled from Gulf of Kutch pelagic sediment metagenomes.</title>
        <authorList>
            <person name="Chandrashekar M."/>
            <person name="Mahajan M.S."/>
            <person name="Dave K.J."/>
            <person name="Vatsa P."/>
            <person name="Nathani N.M."/>
        </authorList>
    </citation>
    <scope>NUCLEOTIDE SEQUENCE [LARGE SCALE GENOMIC DNA]</scope>
    <source>
        <strain evidence="2">KS3-K002</strain>
    </source>
</reference>
<accession>A0AAE5C9K3</accession>
<proteinExistence type="predicted"/>
<dbReference type="AlphaFoldDB" id="A0AAE5C9K3"/>
<gene>
    <name evidence="2" type="ORF">GWO12_10760</name>
</gene>
<protein>
    <submittedName>
        <fullName evidence="2">Conjugal transfer protein TraF</fullName>
    </submittedName>
</protein>
<evidence type="ECO:0000256" key="1">
    <source>
        <dbReference type="SAM" id="SignalP"/>
    </source>
</evidence>
<evidence type="ECO:0000313" key="3">
    <source>
        <dbReference type="Proteomes" id="UP000702544"/>
    </source>
</evidence>
<dbReference type="Gene3D" id="2.40.160.60">
    <property type="entry name" value="Outer membrane protein transport protein (OMPP1/FadL/TodX)"/>
    <property type="match status" value="1"/>
</dbReference>
<sequence>MSNTDFKVTTIVLALLACSPGVAGAQMAAPSARSAGLADSYVGRARGYESPFWNPANLGLSDRPGWSIGLAGANAYLDNNSLSYGQIEDLYGEYLDDATKSELLAEIRGVDGDGMLELSADLGATGMAFSIWRFAFGVGATGSTALAVSPDAAELILFGNMGEDGTGRDFTLDGSHGDGWGLSSVYVSYAQPFTIPALDYLDMKFSIGATVKYGVAHGLYRAADQGTALTYDPLVLDVDAEVLNSTEFNAGSVWAADLGAAMEWGSLVAGISVIDAFSNIQWDEEAFELKRYTAHADFDSATSTDTTLAFSELTLADQERVSEYLQGADVPKKLRLGAAWRMGSMLSLSADYLELLGGSLNARWERQLSAGAELRLLSVVPLRAGLATDFNSLAVTGGFGLYAGPVHLDFAAGRWGIGAGDGVALALSLSVWPGTGY</sequence>
<feature type="chain" id="PRO_5041936588" evidence="1">
    <location>
        <begin position="26"/>
        <end position="437"/>
    </location>
</feature>
<name>A0AAE5C9K3_9BACT</name>